<evidence type="ECO:0000313" key="3">
    <source>
        <dbReference type="RefSeq" id="XP_010428108.1"/>
    </source>
</evidence>
<keyword evidence="1" id="KW-0732">Signal</keyword>
<dbReference type="PROSITE" id="PS00283">
    <property type="entry name" value="SOYBEAN_KUNITZ"/>
    <property type="match status" value="1"/>
</dbReference>
<dbReference type="InterPro" id="IPR002160">
    <property type="entry name" value="Prot_inh_Kunz-lg"/>
</dbReference>
<dbReference type="PANTHER" id="PTHR33107:SF89">
    <property type="entry name" value="KUNITZ TRYPSIN INHIBITOR 2"/>
    <property type="match status" value="1"/>
</dbReference>
<dbReference type="InterPro" id="IPR011065">
    <property type="entry name" value="Kunitz_inhibitor_STI-like_sf"/>
</dbReference>
<keyword evidence="3" id="KW-0646">Protease inhibitor</keyword>
<dbReference type="RefSeq" id="XP_010428108.1">
    <property type="nucleotide sequence ID" value="XM_010429806.2"/>
</dbReference>
<dbReference type="CDD" id="cd23360">
    <property type="entry name" value="beta-trefoil_STI_WSCP_II"/>
    <property type="match status" value="1"/>
</dbReference>
<dbReference type="PANTHER" id="PTHR33107">
    <property type="entry name" value="KUNITZ TRYPSIN INHIBITOR 2"/>
    <property type="match status" value="1"/>
</dbReference>
<sequence length="231" mass="25327">MKKTSVVSFLITLMFAASVVCIQGQRQEEVKDRDGNPVKLGEQYFIQPVKTESNSGGGLVPAANNMRSFCPLGITQTLISYQPGVPVSFNLPYALMETIVKTSLAVNIEFKSHIWPVCNEFSKFWEVDGSSPVHKERKILIGGKPQEKNSWFKIEKAGEGAGENTYKLTTLTGTVGAIPGACAWLSAPQLIITNDDAKTLLVKFKKVDDATTAATSTSRVEKLGLRMFPFY</sequence>
<dbReference type="SUPFAM" id="SSF50386">
    <property type="entry name" value="STI-like"/>
    <property type="match status" value="1"/>
</dbReference>
<keyword evidence="2" id="KW-1185">Reference proteome</keyword>
<evidence type="ECO:0000313" key="2">
    <source>
        <dbReference type="Proteomes" id="UP000694864"/>
    </source>
</evidence>
<feature type="signal peptide" evidence="1">
    <location>
        <begin position="1"/>
        <end position="24"/>
    </location>
</feature>
<proteinExistence type="predicted"/>
<dbReference type="GeneID" id="104712831"/>
<dbReference type="GO" id="GO:0030414">
    <property type="term" value="F:peptidase inhibitor activity"/>
    <property type="evidence" value="ECO:0007669"/>
    <property type="project" value="UniProtKB-KW"/>
</dbReference>
<dbReference type="Pfam" id="PF00197">
    <property type="entry name" value="Kunitz_legume"/>
    <property type="match status" value="1"/>
</dbReference>
<gene>
    <name evidence="3" type="primary">LOC104712831</name>
</gene>
<dbReference type="Proteomes" id="UP000694864">
    <property type="component" value="Chromosome 9"/>
</dbReference>
<dbReference type="SMART" id="SM00452">
    <property type="entry name" value="STI"/>
    <property type="match status" value="1"/>
</dbReference>
<reference evidence="2" key="1">
    <citation type="journal article" date="2014" name="Nat. Commun.">
        <title>The emerging biofuel crop Camelina sativa retains a highly undifferentiated hexaploid genome structure.</title>
        <authorList>
            <person name="Kagale S."/>
            <person name="Koh C."/>
            <person name="Nixon J."/>
            <person name="Bollina V."/>
            <person name="Clarke W.E."/>
            <person name="Tuteja R."/>
            <person name="Spillane C."/>
            <person name="Robinson S.J."/>
            <person name="Links M.G."/>
            <person name="Clarke C."/>
            <person name="Higgins E.E."/>
            <person name="Huebert T."/>
            <person name="Sharpe A.G."/>
            <person name="Parkin I.A."/>
        </authorList>
    </citation>
    <scope>NUCLEOTIDE SEQUENCE [LARGE SCALE GENOMIC DNA]</scope>
    <source>
        <strain evidence="2">cv. DH55</strain>
    </source>
</reference>
<organism evidence="2 3">
    <name type="scientific">Camelina sativa</name>
    <name type="common">False flax</name>
    <name type="synonym">Myagrum sativum</name>
    <dbReference type="NCBI Taxonomy" id="90675"/>
    <lineage>
        <taxon>Eukaryota</taxon>
        <taxon>Viridiplantae</taxon>
        <taxon>Streptophyta</taxon>
        <taxon>Embryophyta</taxon>
        <taxon>Tracheophyta</taxon>
        <taxon>Spermatophyta</taxon>
        <taxon>Magnoliopsida</taxon>
        <taxon>eudicotyledons</taxon>
        <taxon>Gunneridae</taxon>
        <taxon>Pentapetalae</taxon>
        <taxon>rosids</taxon>
        <taxon>malvids</taxon>
        <taxon>Brassicales</taxon>
        <taxon>Brassicaceae</taxon>
        <taxon>Camelineae</taxon>
        <taxon>Camelina</taxon>
    </lineage>
</organism>
<feature type="chain" id="PRO_5045077671" evidence="1">
    <location>
        <begin position="25"/>
        <end position="231"/>
    </location>
</feature>
<accession>A0ABM0TLF6</accession>
<protein>
    <submittedName>
        <fullName evidence="3">Cysteine protease inhibitor WSCP-like</fullName>
    </submittedName>
</protein>
<name>A0ABM0TLF6_CAMSA</name>
<dbReference type="Gene3D" id="2.80.10.50">
    <property type="match status" value="1"/>
</dbReference>
<evidence type="ECO:0000256" key="1">
    <source>
        <dbReference type="SAM" id="SignalP"/>
    </source>
</evidence>
<reference evidence="3" key="2">
    <citation type="submission" date="2025-08" db="UniProtKB">
        <authorList>
            <consortium name="RefSeq"/>
        </authorList>
    </citation>
    <scope>IDENTIFICATION</scope>
    <source>
        <tissue evidence="3">Leaf</tissue>
    </source>
</reference>